<evidence type="ECO:0000256" key="4">
    <source>
        <dbReference type="ARBA" id="ARBA00022692"/>
    </source>
</evidence>
<protein>
    <submittedName>
        <fullName evidence="9">MBOAT family protein</fullName>
    </submittedName>
</protein>
<feature type="transmembrane region" description="Helical" evidence="8">
    <location>
        <begin position="33"/>
        <end position="59"/>
    </location>
</feature>
<dbReference type="RefSeq" id="WP_308450952.1">
    <property type="nucleotide sequence ID" value="NZ_JAJEPU010000010.1"/>
</dbReference>
<dbReference type="InterPro" id="IPR028362">
    <property type="entry name" value="AlgI"/>
</dbReference>
<gene>
    <name evidence="9" type="ORF">LKD32_05095</name>
</gene>
<evidence type="ECO:0000256" key="6">
    <source>
        <dbReference type="ARBA" id="ARBA00023136"/>
    </source>
</evidence>
<dbReference type="PANTHER" id="PTHR13285">
    <property type="entry name" value="ACYLTRANSFERASE"/>
    <property type="match status" value="1"/>
</dbReference>
<keyword evidence="10" id="KW-1185">Reference proteome</keyword>
<feature type="transmembrane region" description="Helical" evidence="8">
    <location>
        <begin position="358"/>
        <end position="378"/>
    </location>
</feature>
<keyword evidence="7" id="KW-0808">Transferase</keyword>
<comment type="caution">
    <text evidence="9">The sequence shown here is derived from an EMBL/GenBank/DDBJ whole genome shotgun (WGS) entry which is preliminary data.</text>
</comment>
<accession>A0AAE3DJD7</accession>
<evidence type="ECO:0000256" key="1">
    <source>
        <dbReference type="ARBA" id="ARBA00004651"/>
    </source>
</evidence>
<dbReference type="EMBL" id="JAJEPU010000010">
    <property type="protein sequence ID" value="MCC2164269.1"/>
    <property type="molecule type" value="Genomic_DNA"/>
</dbReference>
<dbReference type="InterPro" id="IPR024194">
    <property type="entry name" value="Ac/AlaTfrase_AlgI/DltB"/>
</dbReference>
<proteinExistence type="inferred from homology"/>
<feature type="transmembrane region" description="Helical" evidence="8">
    <location>
        <begin position="158"/>
        <end position="177"/>
    </location>
</feature>
<evidence type="ECO:0000256" key="3">
    <source>
        <dbReference type="ARBA" id="ARBA00022475"/>
    </source>
</evidence>
<feature type="transmembrane region" description="Helical" evidence="8">
    <location>
        <begin position="79"/>
        <end position="100"/>
    </location>
</feature>
<evidence type="ECO:0000313" key="10">
    <source>
        <dbReference type="Proteomes" id="UP001198962"/>
    </source>
</evidence>
<dbReference type="PIRSF" id="PIRSF016636">
    <property type="entry name" value="AlgI_DltB"/>
    <property type="match status" value="1"/>
</dbReference>
<dbReference type="PANTHER" id="PTHR13285:SF18">
    <property type="entry name" value="PROTEIN-CYSTEINE N-PALMITOYLTRANSFERASE RASP"/>
    <property type="match status" value="1"/>
</dbReference>
<dbReference type="PIRSF" id="PIRSF500217">
    <property type="entry name" value="AlgI"/>
    <property type="match status" value="1"/>
</dbReference>
<keyword evidence="7" id="KW-0012">Acyltransferase</keyword>
<comment type="similarity">
    <text evidence="2 7">Belongs to the membrane-bound acyltransferase family.</text>
</comment>
<feature type="transmembrane region" description="Helical" evidence="8">
    <location>
        <begin position="325"/>
        <end position="346"/>
    </location>
</feature>
<keyword evidence="6 7" id="KW-0472">Membrane</keyword>
<comment type="subcellular location">
    <subcellularLocation>
        <location evidence="1">Cell membrane</location>
        <topology evidence="1">Multi-pass membrane protein</topology>
    </subcellularLocation>
</comment>
<keyword evidence="3 7" id="KW-1003">Cell membrane</keyword>
<feature type="transmembrane region" description="Helical" evidence="8">
    <location>
        <begin position="445"/>
        <end position="466"/>
    </location>
</feature>
<dbReference type="GO" id="GO:0042121">
    <property type="term" value="P:alginic acid biosynthetic process"/>
    <property type="evidence" value="ECO:0007669"/>
    <property type="project" value="InterPro"/>
</dbReference>
<dbReference type="GO" id="GO:0005886">
    <property type="term" value="C:plasma membrane"/>
    <property type="evidence" value="ECO:0007669"/>
    <property type="project" value="UniProtKB-SubCell"/>
</dbReference>
<feature type="transmembrane region" description="Helical" evidence="8">
    <location>
        <begin position="227"/>
        <end position="246"/>
    </location>
</feature>
<keyword evidence="5 8" id="KW-1133">Transmembrane helix</keyword>
<dbReference type="Proteomes" id="UP001198962">
    <property type="component" value="Unassembled WGS sequence"/>
</dbReference>
<sequence>MVFSSPVFLFLFLPMTLLCYALASIRRDVRLRNAVLLIASIVFYGYGGFGYLGLFFVSIFVNWKIGLILSESEGRRRRLVFWAGIAWNLGILIVFKYLNLLGETFASLGGFLLRREIESLIPQIVLPIGISFFTFQIMSYLIDVYWNRVPCQKSLSRLALYIMLFPQLIAGPIVRYIDVETEIGKRESRLDDVYEGVFRFMCGFAKKILLANAMGKGADLAFGQKPGMGMIYAWTGIFCYSLQIYLDFWAYSDMAIGLGRIFGFHFPENFNHPYLSKSVAEFWRRWHISLSSWFRDYVYIPLGGSRCSTAKNCRNYLIVFALTGIWHGASWNFLFWGLYFACFLIVERLGFRKILERLPAILRHLYTLIVVGVGWVFFRAETCSQAIGFLREMCSMKWMGSLDRELAELMAGPKFILLSVISILCCTPFFSGLRSWLERRHLGMVADLGITVVFFLSVCEMMASGYNPFIYFRF</sequence>
<dbReference type="InterPro" id="IPR004299">
    <property type="entry name" value="MBOAT_fam"/>
</dbReference>
<evidence type="ECO:0000256" key="5">
    <source>
        <dbReference type="ARBA" id="ARBA00022989"/>
    </source>
</evidence>
<organism evidence="9 10">
    <name type="scientific">Brotaphodocola catenula</name>
    <dbReference type="NCBI Taxonomy" id="2885361"/>
    <lineage>
        <taxon>Bacteria</taxon>
        <taxon>Bacillati</taxon>
        <taxon>Bacillota</taxon>
        <taxon>Clostridia</taxon>
        <taxon>Lachnospirales</taxon>
        <taxon>Lachnospiraceae</taxon>
        <taxon>Brotaphodocola</taxon>
    </lineage>
</organism>
<reference evidence="9" key="1">
    <citation type="submission" date="2021-10" db="EMBL/GenBank/DDBJ databases">
        <title>Anaerobic single-cell dispensing facilitates the cultivation of human gut bacteria.</title>
        <authorList>
            <person name="Afrizal A."/>
        </authorList>
    </citation>
    <scope>NUCLEOTIDE SEQUENCE</scope>
    <source>
        <strain evidence="9">CLA-AA-H274</strain>
    </source>
</reference>
<evidence type="ECO:0000256" key="2">
    <source>
        <dbReference type="ARBA" id="ARBA00010323"/>
    </source>
</evidence>
<evidence type="ECO:0000256" key="8">
    <source>
        <dbReference type="SAM" id="Phobius"/>
    </source>
</evidence>
<dbReference type="GO" id="GO:0016746">
    <property type="term" value="F:acyltransferase activity"/>
    <property type="evidence" value="ECO:0007669"/>
    <property type="project" value="UniProtKB-KW"/>
</dbReference>
<dbReference type="Pfam" id="PF03062">
    <property type="entry name" value="MBOAT"/>
    <property type="match status" value="1"/>
</dbReference>
<evidence type="ECO:0000256" key="7">
    <source>
        <dbReference type="PIRNR" id="PIRNR016636"/>
    </source>
</evidence>
<feature type="transmembrane region" description="Helical" evidence="8">
    <location>
        <begin position="120"/>
        <end position="146"/>
    </location>
</feature>
<dbReference type="InterPro" id="IPR051085">
    <property type="entry name" value="MB_O-acyltransferase"/>
</dbReference>
<feature type="transmembrane region" description="Helical" evidence="8">
    <location>
        <begin position="415"/>
        <end position="433"/>
    </location>
</feature>
<name>A0AAE3DJD7_9FIRM</name>
<evidence type="ECO:0000313" key="9">
    <source>
        <dbReference type="EMBL" id="MCC2164269.1"/>
    </source>
</evidence>
<dbReference type="AlphaFoldDB" id="A0AAE3DJD7"/>
<keyword evidence="4 8" id="KW-0812">Transmembrane</keyword>